<dbReference type="PANTHER" id="PTHR16943">
    <property type="entry name" value="2-METHYLCITRATE DEHYDRATASE-RELATED"/>
    <property type="match status" value="1"/>
</dbReference>
<accession>A0ABY4YU31</accession>
<protein>
    <submittedName>
        <fullName evidence="4">MmgE/PrpD family protein</fullName>
    </submittedName>
</protein>
<evidence type="ECO:0000259" key="3">
    <source>
        <dbReference type="Pfam" id="PF19305"/>
    </source>
</evidence>
<evidence type="ECO:0000256" key="1">
    <source>
        <dbReference type="ARBA" id="ARBA00006174"/>
    </source>
</evidence>
<dbReference type="InterPro" id="IPR045336">
    <property type="entry name" value="MmgE_PrpD_N"/>
</dbReference>
<evidence type="ECO:0000259" key="2">
    <source>
        <dbReference type="Pfam" id="PF03972"/>
    </source>
</evidence>
<feature type="domain" description="MmgE/PrpD C-terminal" evidence="3">
    <location>
        <begin position="277"/>
        <end position="454"/>
    </location>
</feature>
<dbReference type="Gene3D" id="3.30.1330.120">
    <property type="entry name" value="2-methylcitrate dehydratase PrpD"/>
    <property type="match status" value="1"/>
</dbReference>
<dbReference type="SUPFAM" id="SSF103378">
    <property type="entry name" value="2-methylcitrate dehydratase PrpD"/>
    <property type="match status" value="1"/>
</dbReference>
<dbReference type="InterPro" id="IPR036148">
    <property type="entry name" value="MmgE/PrpD_sf"/>
</dbReference>
<organism evidence="4 5">
    <name type="scientific">Ornithinimicrobium faecis</name>
    <dbReference type="NCBI Taxonomy" id="2934158"/>
    <lineage>
        <taxon>Bacteria</taxon>
        <taxon>Bacillati</taxon>
        <taxon>Actinomycetota</taxon>
        <taxon>Actinomycetes</taxon>
        <taxon>Micrococcales</taxon>
        <taxon>Ornithinimicrobiaceae</taxon>
        <taxon>Ornithinimicrobium</taxon>
    </lineage>
</organism>
<gene>
    <name evidence="4" type="ORF">NF556_00200</name>
</gene>
<feature type="domain" description="MmgE/PrpD N-terminal" evidence="2">
    <location>
        <begin position="8"/>
        <end position="252"/>
    </location>
</feature>
<dbReference type="Pfam" id="PF03972">
    <property type="entry name" value="MmgE_PrpD_N"/>
    <property type="match status" value="1"/>
</dbReference>
<dbReference type="InterPro" id="IPR045337">
    <property type="entry name" value="MmgE_PrpD_C"/>
</dbReference>
<dbReference type="Gene3D" id="1.10.4100.10">
    <property type="entry name" value="2-methylcitrate dehydratase PrpD"/>
    <property type="match status" value="1"/>
</dbReference>
<dbReference type="InterPro" id="IPR042183">
    <property type="entry name" value="MmgE/PrpD_sf_1"/>
</dbReference>
<keyword evidence="5" id="KW-1185">Reference proteome</keyword>
<comment type="similarity">
    <text evidence="1">Belongs to the PrpD family.</text>
</comment>
<dbReference type="PANTHER" id="PTHR16943:SF8">
    <property type="entry name" value="2-METHYLCITRATE DEHYDRATASE"/>
    <property type="match status" value="1"/>
</dbReference>
<dbReference type="InterPro" id="IPR042188">
    <property type="entry name" value="MmgE/PrpD_sf_2"/>
</dbReference>
<evidence type="ECO:0000313" key="5">
    <source>
        <dbReference type="Proteomes" id="UP001056455"/>
    </source>
</evidence>
<name>A0ABY4YU31_9MICO</name>
<dbReference type="Pfam" id="PF19305">
    <property type="entry name" value="MmgE_PrpD_C"/>
    <property type="match status" value="1"/>
</dbReference>
<dbReference type="Proteomes" id="UP001056455">
    <property type="component" value="Chromosome"/>
</dbReference>
<sequence length="485" mass="50847">MAEPTLSQQLARFAAGVSFDTLPGEVIESVRGRVLDILGICFAATELDTSHGALQWVKTQGGAPQATAIGIPEQVPAAAAAFANGVLAHSLDYDDTHLPSVLHPSASVIPAALAAGEANRANGEQVIAAIAVGIEVCVRIGMAGYDREAGTSTFFEHGQHATSIAGALGSAVAAGKLSGLDERGLADVLGVAASMAAGIIESNRTGGTVKRLHCGWAAHAAVSAAQLVALGFTGPPTVLEGRFGFFQAWLHGNFTASEITEGLGTQWATPDIFFKPYPANHFTHAAIDAALELRAEGLRPEQVEDIEVGVPTSTVRTIGDPIHVKRAPETGYMAQFSAPFVIAAALSGGSGLGLGLDDFTTARATDPDLRKIMAKVSVVADPECDRIFPNQFPCVLRVRTTSGLEQVKKILVNRGGPQRPLSFEELSTKFRDNAARMLNDAAITHVQQAVSCLEQLDDVGEVIKHHTAILTTPVLEPFPPRSSHV</sequence>
<reference evidence="4" key="1">
    <citation type="submission" date="2022-06" db="EMBL/GenBank/DDBJ databases">
        <title>Ornithinimicrobium HY1793.</title>
        <authorList>
            <person name="Huang Y."/>
        </authorList>
    </citation>
    <scope>NUCLEOTIDE SEQUENCE</scope>
    <source>
        <strain evidence="4">HY1793</strain>
    </source>
</reference>
<proteinExistence type="inferred from homology"/>
<dbReference type="EMBL" id="CP099489">
    <property type="protein sequence ID" value="USQ80121.1"/>
    <property type="molecule type" value="Genomic_DNA"/>
</dbReference>
<evidence type="ECO:0000313" key="4">
    <source>
        <dbReference type="EMBL" id="USQ80121.1"/>
    </source>
</evidence>
<dbReference type="InterPro" id="IPR005656">
    <property type="entry name" value="MmgE_PrpD"/>
</dbReference>
<dbReference type="RefSeq" id="WP_252593492.1">
    <property type="nucleotide sequence ID" value="NZ_CP099489.1"/>
</dbReference>